<dbReference type="InterPro" id="IPR035901">
    <property type="entry name" value="GIY-YIG_endonuc_sf"/>
</dbReference>
<dbReference type="PANTHER" id="PTHR34477">
    <property type="entry name" value="UPF0213 PROTEIN YHBQ"/>
    <property type="match status" value="1"/>
</dbReference>
<dbReference type="SUPFAM" id="SSF82771">
    <property type="entry name" value="GIY-YIG endonuclease"/>
    <property type="match status" value="1"/>
</dbReference>
<sequence length="152" mass="18197">MQNHNYYIYIMTNHRNSVLYTGITNNLIKRVYEHKHKLVPGFTAKYNICKLAYFEQTENVESAILREKQIKGWRRSKKEVLINLMNPKWQDLSQEWNIQETDSSTEPMSLCHSERSETKPKNLIKQIPRVPRDDKRDTRDDKKDTRNDSVNK</sequence>
<dbReference type="EMBL" id="QMNG01000003">
    <property type="protein sequence ID" value="RLC37539.1"/>
    <property type="molecule type" value="Genomic_DNA"/>
</dbReference>
<name>A0A420ZD62_UNCK3</name>
<dbReference type="PANTHER" id="PTHR34477:SF5">
    <property type="entry name" value="BSL5627 PROTEIN"/>
    <property type="match status" value="1"/>
</dbReference>
<comment type="similarity">
    <text evidence="1">Belongs to the UPF0213 family.</text>
</comment>
<feature type="compositionally biased region" description="Polar residues" evidence="2">
    <location>
        <begin position="97"/>
        <end position="107"/>
    </location>
</feature>
<dbReference type="CDD" id="cd10448">
    <property type="entry name" value="GIY-YIG_unchar_3"/>
    <property type="match status" value="1"/>
</dbReference>
<evidence type="ECO:0000256" key="1">
    <source>
        <dbReference type="ARBA" id="ARBA00007435"/>
    </source>
</evidence>
<feature type="region of interest" description="Disordered" evidence="2">
    <location>
        <begin position="97"/>
        <end position="152"/>
    </location>
</feature>
<evidence type="ECO:0000313" key="4">
    <source>
        <dbReference type="EMBL" id="RLC37539.1"/>
    </source>
</evidence>
<dbReference type="Pfam" id="PF01541">
    <property type="entry name" value="GIY-YIG"/>
    <property type="match status" value="1"/>
</dbReference>
<proteinExistence type="inferred from homology"/>
<feature type="compositionally biased region" description="Basic and acidic residues" evidence="2">
    <location>
        <begin position="130"/>
        <end position="152"/>
    </location>
</feature>
<gene>
    <name evidence="4" type="ORF">DRH29_01575</name>
</gene>
<evidence type="ECO:0000313" key="5">
    <source>
        <dbReference type="Proteomes" id="UP000281261"/>
    </source>
</evidence>
<evidence type="ECO:0000259" key="3">
    <source>
        <dbReference type="PROSITE" id="PS50164"/>
    </source>
</evidence>
<comment type="caution">
    <text evidence="4">The sequence shown here is derived from an EMBL/GenBank/DDBJ whole genome shotgun (WGS) entry which is preliminary data.</text>
</comment>
<dbReference type="PROSITE" id="PS50164">
    <property type="entry name" value="GIY_YIG"/>
    <property type="match status" value="1"/>
</dbReference>
<dbReference type="Gene3D" id="3.40.1440.10">
    <property type="entry name" value="GIY-YIG endonuclease"/>
    <property type="match status" value="1"/>
</dbReference>
<feature type="domain" description="GIY-YIG" evidence="3">
    <location>
        <begin position="4"/>
        <end position="80"/>
    </location>
</feature>
<evidence type="ECO:0000256" key="2">
    <source>
        <dbReference type="SAM" id="MobiDB-lite"/>
    </source>
</evidence>
<reference evidence="4 5" key="1">
    <citation type="submission" date="2018-06" db="EMBL/GenBank/DDBJ databases">
        <title>Extensive metabolic versatility and redundancy in microbially diverse, dynamic hydrothermal sediments.</title>
        <authorList>
            <person name="Dombrowski N."/>
            <person name="Teske A."/>
            <person name="Baker B.J."/>
        </authorList>
    </citation>
    <scope>NUCLEOTIDE SEQUENCE [LARGE SCALE GENOMIC DNA]</scope>
    <source>
        <strain evidence="4">B79_G16</strain>
    </source>
</reference>
<dbReference type="InterPro" id="IPR050190">
    <property type="entry name" value="UPF0213_domain"/>
</dbReference>
<dbReference type="SMART" id="SM00465">
    <property type="entry name" value="GIYc"/>
    <property type="match status" value="1"/>
</dbReference>
<dbReference type="Proteomes" id="UP000281261">
    <property type="component" value="Unassembled WGS sequence"/>
</dbReference>
<protein>
    <recommendedName>
        <fullName evidence="3">GIY-YIG domain-containing protein</fullName>
    </recommendedName>
</protein>
<dbReference type="InterPro" id="IPR000305">
    <property type="entry name" value="GIY-YIG_endonuc"/>
</dbReference>
<organism evidence="4 5">
    <name type="scientific">candidate division Kazan bacterium</name>
    <dbReference type="NCBI Taxonomy" id="2202143"/>
    <lineage>
        <taxon>Bacteria</taxon>
        <taxon>Bacteria division Kazan-3B-28</taxon>
    </lineage>
</organism>
<accession>A0A420ZD62</accession>
<dbReference type="AlphaFoldDB" id="A0A420ZD62"/>